<dbReference type="AlphaFoldDB" id="A0A9P7VXU2"/>
<feature type="transmembrane region" description="Helical" evidence="2">
    <location>
        <begin position="193"/>
        <end position="215"/>
    </location>
</feature>
<protein>
    <recommendedName>
        <fullName evidence="5">Transmembrane protein</fullName>
    </recommendedName>
</protein>
<evidence type="ECO:0008006" key="5">
    <source>
        <dbReference type="Google" id="ProtNLM"/>
    </source>
</evidence>
<evidence type="ECO:0000256" key="1">
    <source>
        <dbReference type="SAM" id="MobiDB-lite"/>
    </source>
</evidence>
<feature type="transmembrane region" description="Helical" evidence="2">
    <location>
        <begin position="20"/>
        <end position="38"/>
    </location>
</feature>
<organism evidence="3 4">
    <name type="scientific">Guyanagaster necrorhizus</name>
    <dbReference type="NCBI Taxonomy" id="856835"/>
    <lineage>
        <taxon>Eukaryota</taxon>
        <taxon>Fungi</taxon>
        <taxon>Dikarya</taxon>
        <taxon>Basidiomycota</taxon>
        <taxon>Agaricomycotina</taxon>
        <taxon>Agaricomycetes</taxon>
        <taxon>Agaricomycetidae</taxon>
        <taxon>Agaricales</taxon>
        <taxon>Marasmiineae</taxon>
        <taxon>Physalacriaceae</taxon>
        <taxon>Guyanagaster</taxon>
    </lineage>
</organism>
<dbReference type="EMBL" id="MU250529">
    <property type="protein sequence ID" value="KAG7448907.1"/>
    <property type="molecule type" value="Genomic_DNA"/>
</dbReference>
<evidence type="ECO:0000313" key="3">
    <source>
        <dbReference type="EMBL" id="KAG7448907.1"/>
    </source>
</evidence>
<reference evidence="3" key="1">
    <citation type="submission" date="2020-11" db="EMBL/GenBank/DDBJ databases">
        <title>Adaptations for nitrogen fixation in a non-lichenized fungal sporocarp promotes dispersal by wood-feeding termites.</title>
        <authorList>
            <consortium name="DOE Joint Genome Institute"/>
            <person name="Koch R.A."/>
            <person name="Yoon G."/>
            <person name="Arayal U."/>
            <person name="Lail K."/>
            <person name="Amirebrahimi M."/>
            <person name="Labutti K."/>
            <person name="Lipzen A."/>
            <person name="Riley R."/>
            <person name="Barry K."/>
            <person name="Henrissat B."/>
            <person name="Grigoriev I.V."/>
            <person name="Herr J.R."/>
            <person name="Aime M.C."/>
        </authorList>
    </citation>
    <scope>NUCLEOTIDE SEQUENCE</scope>
    <source>
        <strain evidence="3">MCA 3950</strain>
    </source>
</reference>
<evidence type="ECO:0000256" key="2">
    <source>
        <dbReference type="SAM" id="Phobius"/>
    </source>
</evidence>
<feature type="transmembrane region" description="Helical" evidence="2">
    <location>
        <begin position="83"/>
        <end position="104"/>
    </location>
</feature>
<dbReference type="RefSeq" id="XP_043042407.1">
    <property type="nucleotide sequence ID" value="XM_043182067.1"/>
</dbReference>
<proteinExistence type="predicted"/>
<gene>
    <name evidence="3" type="ORF">BT62DRAFT_733679</name>
</gene>
<dbReference type="GeneID" id="66104363"/>
<sequence>MTLKPVQSDVSSRDLLPISWLNTILYTSQVALSVYYLYHFTTTRWLRYCILSSLLLDGACSLVSMVGLYLFMINPGPPLIYTWAVPVVVLLTYASALISQSFFCRRYWMISRNKWITAWIVFLIAANMLCILVATIYLTLHPQDFGPKVPLMLSTLCAATDLTIASSLAWTCLHIESSYASTRNILRRVMIQALTCGITTAIFTSLMSIFMFSFWDVFCSLFTVLGRIYSLTVLITVILLKVLNRSDASSSRIDGDLDCSEPTFLGPISSMNTLDTETGKGQSSTNESATVDHSTEPRFASISNGIDHTLGIHFHIIHIVETNLSLSSFKRCHIVRI</sequence>
<keyword evidence="2" id="KW-0472">Membrane</keyword>
<accession>A0A9P7VXU2</accession>
<keyword evidence="2" id="KW-0812">Transmembrane</keyword>
<name>A0A9P7VXU2_9AGAR</name>
<dbReference type="OrthoDB" id="2989042at2759"/>
<evidence type="ECO:0000313" key="4">
    <source>
        <dbReference type="Proteomes" id="UP000812287"/>
    </source>
</evidence>
<dbReference type="Proteomes" id="UP000812287">
    <property type="component" value="Unassembled WGS sequence"/>
</dbReference>
<keyword evidence="2" id="KW-1133">Transmembrane helix</keyword>
<feature type="transmembrane region" description="Helical" evidence="2">
    <location>
        <begin position="221"/>
        <end position="243"/>
    </location>
</feature>
<feature type="transmembrane region" description="Helical" evidence="2">
    <location>
        <begin position="116"/>
        <end position="139"/>
    </location>
</feature>
<keyword evidence="4" id="KW-1185">Reference proteome</keyword>
<comment type="caution">
    <text evidence="3">The sequence shown here is derived from an EMBL/GenBank/DDBJ whole genome shotgun (WGS) entry which is preliminary data.</text>
</comment>
<feature type="region of interest" description="Disordered" evidence="1">
    <location>
        <begin position="268"/>
        <end position="293"/>
    </location>
</feature>
<feature type="compositionally biased region" description="Polar residues" evidence="1">
    <location>
        <begin position="269"/>
        <end position="292"/>
    </location>
</feature>
<feature type="transmembrane region" description="Helical" evidence="2">
    <location>
        <begin position="45"/>
        <end position="71"/>
    </location>
</feature>
<feature type="transmembrane region" description="Helical" evidence="2">
    <location>
        <begin position="151"/>
        <end position="173"/>
    </location>
</feature>